<dbReference type="SUPFAM" id="SSF50249">
    <property type="entry name" value="Nucleic acid-binding proteins"/>
    <property type="match status" value="1"/>
</dbReference>
<dbReference type="PROSITE" id="PS51687">
    <property type="entry name" value="SAM_MT_RNA_M5U"/>
    <property type="match status" value="1"/>
</dbReference>
<dbReference type="CDD" id="cd02440">
    <property type="entry name" value="AdoMet_MTases"/>
    <property type="match status" value="1"/>
</dbReference>
<feature type="domain" description="TRAM" evidence="4">
    <location>
        <begin position="13"/>
        <end position="76"/>
    </location>
</feature>
<accession>A0A2P2CAL2</accession>
<name>A0A2P2CAL2_9ZZZZ</name>
<gene>
    <name evidence="5" type="ORF">NOCA1170027</name>
</gene>
<dbReference type="EC" id="2.1.1.-" evidence="5"/>
<dbReference type="GO" id="GO:0070475">
    <property type="term" value="P:rRNA base methylation"/>
    <property type="evidence" value="ECO:0007669"/>
    <property type="project" value="TreeGrafter"/>
</dbReference>
<evidence type="ECO:0000259" key="4">
    <source>
        <dbReference type="PROSITE" id="PS50926"/>
    </source>
</evidence>
<dbReference type="PROSITE" id="PS01231">
    <property type="entry name" value="TRMA_2"/>
    <property type="match status" value="1"/>
</dbReference>
<evidence type="ECO:0000256" key="2">
    <source>
        <dbReference type="ARBA" id="ARBA00022679"/>
    </source>
</evidence>
<evidence type="ECO:0000313" key="5">
    <source>
        <dbReference type="EMBL" id="CUR59031.1"/>
    </source>
</evidence>
<evidence type="ECO:0000256" key="3">
    <source>
        <dbReference type="ARBA" id="ARBA00022691"/>
    </source>
</evidence>
<dbReference type="SUPFAM" id="SSF53335">
    <property type="entry name" value="S-adenosyl-L-methionine-dependent methyltransferases"/>
    <property type="match status" value="1"/>
</dbReference>
<keyword evidence="3" id="KW-0949">S-adenosyl-L-methionine</keyword>
<keyword evidence="1 5" id="KW-0489">Methyltransferase</keyword>
<dbReference type="InterPro" id="IPR010280">
    <property type="entry name" value="U5_MeTrfase_fam"/>
</dbReference>
<dbReference type="AlphaFoldDB" id="A0A2P2CAL2"/>
<dbReference type="InterPro" id="IPR030391">
    <property type="entry name" value="MeTrfase_TrmA_CS"/>
</dbReference>
<dbReference type="PANTHER" id="PTHR11061:SF30">
    <property type="entry name" value="TRNA (URACIL(54)-C(5))-METHYLTRANSFERASE"/>
    <property type="match status" value="1"/>
</dbReference>
<proteinExistence type="predicted"/>
<dbReference type="InterPro" id="IPR029063">
    <property type="entry name" value="SAM-dependent_MTases_sf"/>
</dbReference>
<evidence type="ECO:0000256" key="1">
    <source>
        <dbReference type="ARBA" id="ARBA00022603"/>
    </source>
</evidence>
<dbReference type="InterPro" id="IPR012340">
    <property type="entry name" value="NA-bd_OB-fold"/>
</dbReference>
<organism evidence="5">
    <name type="scientific">metagenome</name>
    <dbReference type="NCBI Taxonomy" id="256318"/>
    <lineage>
        <taxon>unclassified sequences</taxon>
        <taxon>metagenomes</taxon>
    </lineage>
</organism>
<keyword evidence="2 5" id="KW-0808">Transferase</keyword>
<dbReference type="GO" id="GO:0070041">
    <property type="term" value="F:rRNA (uridine-C5-)-methyltransferase activity"/>
    <property type="evidence" value="ECO:0007669"/>
    <property type="project" value="TreeGrafter"/>
</dbReference>
<dbReference type="EMBL" id="CZKB01000009">
    <property type="protein sequence ID" value="CUR59031.1"/>
    <property type="molecule type" value="Genomic_DNA"/>
</dbReference>
<dbReference type="Pfam" id="PF01938">
    <property type="entry name" value="TRAM"/>
    <property type="match status" value="1"/>
</dbReference>
<sequence>MSRTNRPRKARGRSRVGETFEVEVGPVAHGGHCVARLPEPESRVVFVRHTLPGERVVVEITEGTDGDRFWRGDAVSVRSASPDRVVAPCPYAGPGLCGGCDLQHVAVPAQRDLKTAVVREQLVRLGRLDPDSAIVQGVRVEAVPVEGRPDDGLRWRTRQRYAAMPDGRPAMRAHRSHALVPIDDCLIAAEGARPQDAVEEGAQSDAVVEEGAQRPSRDPVIRQVTAHDRTHDFSVAADGFWQVHPEAPRVLVEAVLELLDPQPGEAALDLYAGVGLFARFVGEATGARVVAVEADRTACQHARANLAALQPAVVECGPTDRVLRDKLDEPFDLVVLDPPREGARRAVVEQVVDRRPRGVAYVACDPAALGRDVAIFAEHGYDLTAIRAFDLFPMTHHVECVALLTKTGSDLP</sequence>
<protein>
    <submittedName>
        <fullName evidence="5">23S rRNA (Uracil-5)-methyltransferase</fullName>
        <ecNumber evidence="5">2.1.1.-</ecNumber>
    </submittedName>
</protein>
<dbReference type="InterPro" id="IPR002792">
    <property type="entry name" value="TRAM_dom"/>
</dbReference>
<dbReference type="Pfam" id="PF05958">
    <property type="entry name" value="tRNA_U5-meth_tr"/>
    <property type="match status" value="1"/>
</dbReference>
<reference evidence="5" key="1">
    <citation type="submission" date="2015-08" db="EMBL/GenBank/DDBJ databases">
        <authorList>
            <person name="Babu N.S."/>
            <person name="Beckwith C.J."/>
            <person name="Beseler K.G."/>
            <person name="Brison A."/>
            <person name="Carone J.V."/>
            <person name="Caskin T.P."/>
            <person name="Diamond M."/>
            <person name="Durham M.E."/>
            <person name="Foxe J.M."/>
            <person name="Go M."/>
            <person name="Henderson B.A."/>
            <person name="Jones I.B."/>
            <person name="McGettigan J.A."/>
            <person name="Micheletti S.J."/>
            <person name="Nasrallah M.E."/>
            <person name="Ortiz D."/>
            <person name="Piller C.R."/>
            <person name="Privatt S.R."/>
            <person name="Schneider S.L."/>
            <person name="Sharp S."/>
            <person name="Smith T.C."/>
            <person name="Stanton J.D."/>
            <person name="Ullery H.E."/>
            <person name="Wilson R.J."/>
            <person name="Serrano M.G."/>
            <person name="Buck G."/>
            <person name="Lee V."/>
            <person name="Wang Y."/>
            <person name="Carvalho R."/>
            <person name="Voegtly L."/>
            <person name="Shi R."/>
            <person name="Duckworth R."/>
            <person name="Johnson A."/>
            <person name="Loviza R."/>
            <person name="Walstead R."/>
            <person name="Shah Z."/>
            <person name="Kiflezghi M."/>
            <person name="Wade K."/>
            <person name="Ball S.L."/>
            <person name="Bradley K.W."/>
            <person name="Asai D.J."/>
            <person name="Bowman C.A."/>
            <person name="Russell D.A."/>
            <person name="Pope W.H."/>
            <person name="Jacobs-Sera D."/>
            <person name="Hendrix R.W."/>
            <person name="Hatfull G.F."/>
        </authorList>
    </citation>
    <scope>NUCLEOTIDE SEQUENCE</scope>
</reference>
<dbReference type="Gene3D" id="2.40.50.140">
    <property type="entry name" value="Nucleic acid-binding proteins"/>
    <property type="match status" value="1"/>
</dbReference>
<dbReference type="PANTHER" id="PTHR11061">
    <property type="entry name" value="RNA M5U METHYLTRANSFERASE"/>
    <property type="match status" value="1"/>
</dbReference>
<dbReference type="PROSITE" id="PS50926">
    <property type="entry name" value="TRAM"/>
    <property type="match status" value="1"/>
</dbReference>
<dbReference type="Gene3D" id="3.40.50.150">
    <property type="entry name" value="Vaccinia Virus protein VP39"/>
    <property type="match status" value="1"/>
</dbReference>